<proteinExistence type="predicted"/>
<dbReference type="SUPFAM" id="SSF50978">
    <property type="entry name" value="WD40 repeat-like"/>
    <property type="match status" value="1"/>
</dbReference>
<dbReference type="Gene3D" id="2.130.10.10">
    <property type="entry name" value="YVTN repeat-like/Quinoprotein amine dehydrogenase"/>
    <property type="match status" value="2"/>
</dbReference>
<evidence type="ECO:0000313" key="10">
    <source>
        <dbReference type="WBParaSite" id="TCNE_0000690201-mRNA-1"/>
    </source>
</evidence>
<dbReference type="PROSITE" id="PS50014">
    <property type="entry name" value="BROMODOMAIN_2"/>
    <property type="match status" value="1"/>
</dbReference>
<evidence type="ECO:0000256" key="1">
    <source>
        <dbReference type="ARBA" id="ARBA00022574"/>
    </source>
</evidence>
<feature type="region of interest" description="Disordered" evidence="6">
    <location>
        <begin position="638"/>
        <end position="838"/>
    </location>
</feature>
<feature type="domain" description="Bromo" evidence="7">
    <location>
        <begin position="1080"/>
        <end position="1150"/>
    </location>
</feature>
<dbReference type="GO" id="GO:0008360">
    <property type="term" value="P:regulation of cell shape"/>
    <property type="evidence" value="ECO:0007669"/>
    <property type="project" value="TreeGrafter"/>
</dbReference>
<feature type="compositionally biased region" description="Polar residues" evidence="6">
    <location>
        <begin position="1361"/>
        <end position="1371"/>
    </location>
</feature>
<dbReference type="InterPro" id="IPR019775">
    <property type="entry name" value="WD40_repeat_CS"/>
</dbReference>
<feature type="region of interest" description="Disordered" evidence="6">
    <location>
        <begin position="1413"/>
        <end position="1445"/>
    </location>
</feature>
<dbReference type="PANTHER" id="PTHR16266:SF17">
    <property type="entry name" value="BRWD3"/>
    <property type="match status" value="1"/>
</dbReference>
<feature type="compositionally biased region" description="Polar residues" evidence="6">
    <location>
        <begin position="719"/>
        <end position="730"/>
    </location>
</feature>
<dbReference type="Pfam" id="PF00400">
    <property type="entry name" value="WD40"/>
    <property type="match status" value="4"/>
</dbReference>
<evidence type="ECO:0000256" key="3">
    <source>
        <dbReference type="ARBA" id="ARBA00023117"/>
    </source>
</evidence>
<feature type="repeat" description="WD" evidence="5">
    <location>
        <begin position="421"/>
        <end position="463"/>
    </location>
</feature>
<dbReference type="GO" id="GO:0007010">
    <property type="term" value="P:cytoskeleton organization"/>
    <property type="evidence" value="ECO:0007669"/>
    <property type="project" value="TreeGrafter"/>
</dbReference>
<evidence type="ECO:0000256" key="6">
    <source>
        <dbReference type="SAM" id="MobiDB-lite"/>
    </source>
</evidence>
<dbReference type="Pfam" id="PF25313">
    <property type="entry name" value="BRWD_AD"/>
    <property type="match status" value="1"/>
</dbReference>
<dbReference type="SMART" id="SM00320">
    <property type="entry name" value="WD40"/>
    <property type="match status" value="8"/>
</dbReference>
<feature type="repeat" description="WD" evidence="5">
    <location>
        <begin position="386"/>
        <end position="420"/>
    </location>
</feature>
<keyword evidence="1 5" id="KW-0853">WD repeat</keyword>
<dbReference type="SMART" id="SM00297">
    <property type="entry name" value="BROMO"/>
    <property type="match status" value="1"/>
</dbReference>
<feature type="compositionally biased region" description="Acidic residues" evidence="6">
    <location>
        <begin position="657"/>
        <end position="669"/>
    </location>
</feature>
<feature type="repeat" description="WD" evidence="5">
    <location>
        <begin position="184"/>
        <end position="225"/>
    </location>
</feature>
<feature type="compositionally biased region" description="Polar residues" evidence="6">
    <location>
        <begin position="792"/>
        <end position="801"/>
    </location>
</feature>
<dbReference type="InterPro" id="IPR057451">
    <property type="entry name" value="BRWD/PHIP_AD"/>
</dbReference>
<dbReference type="Pfam" id="PF00439">
    <property type="entry name" value="Bromodomain"/>
    <property type="match status" value="1"/>
</dbReference>
<protein>
    <submittedName>
        <fullName evidence="10">Bromo domain-containing protein</fullName>
    </submittedName>
</protein>
<dbReference type="InterPro" id="IPR001487">
    <property type="entry name" value="Bromodomain"/>
</dbReference>
<name>A0A183UEI2_TOXCA</name>
<dbReference type="Gene3D" id="2.30.30.1040">
    <property type="match status" value="1"/>
</dbReference>
<dbReference type="EMBL" id="UYWY01019576">
    <property type="protein sequence ID" value="VDM38223.1"/>
    <property type="molecule type" value="Genomic_DNA"/>
</dbReference>
<feature type="repeat" description="WD" evidence="5">
    <location>
        <begin position="142"/>
        <end position="183"/>
    </location>
</feature>
<dbReference type="PRINTS" id="PR00503">
    <property type="entry name" value="BROMODOMAIN"/>
</dbReference>
<dbReference type="InterPro" id="IPR052060">
    <property type="entry name" value="Bromo_WD_repeat"/>
</dbReference>
<dbReference type="Gene3D" id="1.20.920.10">
    <property type="entry name" value="Bromodomain-like"/>
    <property type="match status" value="2"/>
</dbReference>
<feature type="compositionally biased region" description="Acidic residues" evidence="6">
    <location>
        <begin position="678"/>
        <end position="701"/>
    </location>
</feature>
<reference evidence="8 9" key="2">
    <citation type="submission" date="2018-11" db="EMBL/GenBank/DDBJ databases">
        <authorList>
            <consortium name="Pathogen Informatics"/>
        </authorList>
    </citation>
    <scope>NUCLEOTIDE SEQUENCE [LARGE SCALE GENOMIC DNA]</scope>
</reference>
<dbReference type="InterPro" id="IPR015943">
    <property type="entry name" value="WD40/YVTN_repeat-like_dom_sf"/>
</dbReference>
<dbReference type="CDD" id="cd00200">
    <property type="entry name" value="WD40"/>
    <property type="match status" value="1"/>
</dbReference>
<dbReference type="SUPFAM" id="SSF47370">
    <property type="entry name" value="Bromodomain"/>
    <property type="match status" value="2"/>
</dbReference>
<dbReference type="InterPro" id="IPR001680">
    <property type="entry name" value="WD40_rpt"/>
</dbReference>
<gene>
    <name evidence="8" type="ORF">TCNE_LOCUS6902</name>
</gene>
<feature type="compositionally biased region" description="Basic and acidic residues" evidence="6">
    <location>
        <begin position="1413"/>
        <end position="1425"/>
    </location>
</feature>
<dbReference type="GO" id="GO:0006357">
    <property type="term" value="P:regulation of transcription by RNA polymerase II"/>
    <property type="evidence" value="ECO:0007669"/>
    <property type="project" value="TreeGrafter"/>
</dbReference>
<evidence type="ECO:0000256" key="2">
    <source>
        <dbReference type="ARBA" id="ARBA00022737"/>
    </source>
</evidence>
<feature type="compositionally biased region" description="Low complexity" evidence="6">
    <location>
        <begin position="814"/>
        <end position="836"/>
    </location>
</feature>
<dbReference type="InterPro" id="IPR036427">
    <property type="entry name" value="Bromodomain-like_sf"/>
</dbReference>
<keyword evidence="9" id="KW-1185">Reference proteome</keyword>
<dbReference type="GO" id="GO:0005634">
    <property type="term" value="C:nucleus"/>
    <property type="evidence" value="ECO:0007669"/>
    <property type="project" value="TreeGrafter"/>
</dbReference>
<evidence type="ECO:0000256" key="4">
    <source>
        <dbReference type="PROSITE-ProRule" id="PRU00035"/>
    </source>
</evidence>
<dbReference type="PROSITE" id="PS00678">
    <property type="entry name" value="WD_REPEATS_1"/>
    <property type="match status" value="2"/>
</dbReference>
<sequence>MAAEVLRKEIEQLNLLPRRHDFKGFAHSQSIADYERQVSTSQPSLVSIIERLNALLNQVTPAVVPGLPLRIFTSRRLALDRSTEPVKELARLRNAVDAKACESLDELDKPRLLIARELGRRLSRRHMLHKNSMQSLELHCRILGHLSSVFCVAFDRTGRFIITGADDNLVKVWSATSGLLRFTLRGHSAEITDMTVSDDNTLLATGSVDKTVRVWCLQTAASLALFRSHTAMVTLISFLPFVDGDVRYLVSTGRDCIVNFYRYAAPTRVFEDRPLSFHERTSTGSRVISSCHSPGGNLVVVGDTHHFLRMYRVWRDRVEKIHDIQAHTDKVDSLVWAHGGLRFASGSHDGLAKVWHFEYNEWTSVVLDAKMRDERPASSVKNAYKVTMLCWSLEDDYVVTSGSDHVIRVWDSTSGQEIRQLLGHKDEAFVLTAHPVYREYMLSAGHDGFLMVWDIYDGTLVKRHQNQIDTRGNLPLFDFAISPEGTLVAAVDSHGHLSIFGVGTNQRAKMMPKEQFFHTDYMSVISDPDSGFTVDEEMELAPHLLPPPNFVDADGVMYADEIQRLVPGRDSFDPEHPERMFEPIWLKRVMVDKLPSSTVEMMNARLTELREVELNAIEREQKRVRVVVRTTNERVRVAGTPRDVSTREQVPALPPAEEIEEVMSADSSEDSTFTSTGQEDEDSDEEEDDSLETTDDSSDSDYCERQPRRRREDAEAGPNSATSARGGTQQSRRRQADVRTRRRVIISSEDDEGVTQQSPTGDADEPGPSMSRRAAAAQSRRRRQARRATLASVPSPSTQNEMLGPGIAVSGEDSSPGPSTSAGAASSSQAWASGGSERAKRRAAAAKHVVDFPTWMRLVQPLKFPYVAQLDDEVVYFRQGHELYLQSVAQQELYPITARMHPLAELNAEEFCIVDEVKYSRKPFRLTTVRLARIDENGVRSGLVFSVKYHDMENVPDFIILRHLYNESVSRRYQPGDRIETILDNHWWTGTVDKKEAHDEENYPRSNWYCLTVKWDTGEDEKMSPWDVQPLQQNRRSRLATEAEQLQFSAFPFADYEWVGAVTGVDACCNRLLDALEQLKDEPDIRPFAAPVNLEEYPEYSWNVDYPIDLQTIEQRARNKFYRRLRSCEQDIRYIAINASIFNEPRSVIVRNSRVLVETLIRYLRNAEYSDARALFDELKAAPESELVEYNRRQRLHCPSAERRHFCSGAEGSGGLTASTVADEVEPEWMTECIRVLCELFNENSASHFMDRSNNVRQALEGVYEEGCDDLQTIFRKTQNKCYSSPLEVKGEVEKLMQTCRSALDNKRSPVYRDSLTFSGLFNSKMAPILAKWQRMQQRAQSPDEAVDGGGRHLRHRPLRSTRNLHVYNTRSRNEPETRENSSSMVTSASYGRASRLPTGYYRDLNNGLYAERLDERSNRGERAISAHSSSSRENSHSRSASLRSGNVLPQAAAFTTTDSEQVRIVLMPEVVLRS</sequence>
<dbReference type="PROSITE" id="PS50082">
    <property type="entry name" value="WD_REPEATS_2"/>
    <property type="match status" value="5"/>
</dbReference>
<feature type="compositionally biased region" description="Low complexity" evidence="6">
    <location>
        <begin position="1426"/>
        <end position="1442"/>
    </location>
</feature>
<feature type="compositionally biased region" description="Polar residues" evidence="6">
    <location>
        <begin position="1381"/>
        <end position="1390"/>
    </location>
</feature>
<evidence type="ECO:0000259" key="7">
    <source>
        <dbReference type="PROSITE" id="PS50014"/>
    </source>
</evidence>
<evidence type="ECO:0000313" key="8">
    <source>
        <dbReference type="EMBL" id="VDM38223.1"/>
    </source>
</evidence>
<keyword evidence="3 4" id="KW-0103">Bromodomain</keyword>
<dbReference type="PROSITE" id="PS50294">
    <property type="entry name" value="WD_REPEATS_REGION"/>
    <property type="match status" value="3"/>
</dbReference>
<dbReference type="Proteomes" id="UP000050794">
    <property type="component" value="Unassembled WGS sequence"/>
</dbReference>
<feature type="compositionally biased region" description="Basic and acidic residues" evidence="6">
    <location>
        <begin position="702"/>
        <end position="714"/>
    </location>
</feature>
<feature type="repeat" description="WD" evidence="5">
    <location>
        <begin position="324"/>
        <end position="365"/>
    </location>
</feature>
<dbReference type="PANTHER" id="PTHR16266">
    <property type="entry name" value="WD REPEAT DOMAIN 9"/>
    <property type="match status" value="1"/>
</dbReference>
<accession>A0A183UEI2</accession>
<reference evidence="10" key="1">
    <citation type="submission" date="2016-06" db="UniProtKB">
        <authorList>
            <consortium name="WormBaseParasite"/>
        </authorList>
    </citation>
    <scope>IDENTIFICATION</scope>
</reference>
<feature type="region of interest" description="Disordered" evidence="6">
    <location>
        <begin position="1337"/>
        <end position="1391"/>
    </location>
</feature>
<dbReference type="InterPro" id="IPR036322">
    <property type="entry name" value="WD40_repeat_dom_sf"/>
</dbReference>
<organism evidence="9 10">
    <name type="scientific">Toxocara canis</name>
    <name type="common">Canine roundworm</name>
    <dbReference type="NCBI Taxonomy" id="6265"/>
    <lineage>
        <taxon>Eukaryota</taxon>
        <taxon>Metazoa</taxon>
        <taxon>Ecdysozoa</taxon>
        <taxon>Nematoda</taxon>
        <taxon>Chromadorea</taxon>
        <taxon>Rhabditida</taxon>
        <taxon>Spirurina</taxon>
        <taxon>Ascaridomorpha</taxon>
        <taxon>Ascaridoidea</taxon>
        <taxon>Toxocaridae</taxon>
        <taxon>Toxocara</taxon>
    </lineage>
</organism>
<keyword evidence="2" id="KW-0677">Repeat</keyword>
<evidence type="ECO:0000313" key="9">
    <source>
        <dbReference type="Proteomes" id="UP000050794"/>
    </source>
</evidence>
<evidence type="ECO:0000256" key="5">
    <source>
        <dbReference type="PROSITE-ProRule" id="PRU00221"/>
    </source>
</evidence>
<dbReference type="WBParaSite" id="TCNE_0000690201-mRNA-1">
    <property type="protein sequence ID" value="TCNE_0000690201-mRNA-1"/>
    <property type="gene ID" value="TCNE_0000690201"/>
</dbReference>